<reference evidence="1 2" key="1">
    <citation type="submission" date="2023-07" db="EMBL/GenBank/DDBJ databases">
        <title>Genomic Encyclopedia of Type Strains, Phase IV (KMG-IV): sequencing the most valuable type-strain genomes for metagenomic binning, comparative biology and taxonomic classification.</title>
        <authorList>
            <person name="Goeker M."/>
        </authorList>
    </citation>
    <scope>NUCLEOTIDE SEQUENCE [LARGE SCALE GENOMIC DNA]</scope>
    <source>
        <strain evidence="1 2">DSM 17723</strain>
    </source>
</reference>
<keyword evidence="2" id="KW-1185">Reference proteome</keyword>
<dbReference type="Gene3D" id="3.40.50.300">
    <property type="entry name" value="P-loop containing nucleotide triphosphate hydrolases"/>
    <property type="match status" value="1"/>
</dbReference>
<dbReference type="Proteomes" id="UP001232245">
    <property type="component" value="Unassembled WGS sequence"/>
</dbReference>
<keyword evidence="1" id="KW-0808">Transferase</keyword>
<dbReference type="Pfam" id="PF13671">
    <property type="entry name" value="AAA_33"/>
    <property type="match status" value="1"/>
</dbReference>
<sequence>MIIWINGTFGAGKTTVAYELHRRLPLSHVYDPERIGYVLMDNIPKEILKKDFQDYPLWREANYKLLKQLSKEYVGTIIVPMTLTNEEYYDEIIGKLSADGIEIKHFTLAASKQTIEKRLRKRFEGKKSWGYEQAEERIMNLKKDRFKEHIQTDTLSIDEIVNVIANTSGLTLLPDLRTKGRRFYERLLVTMKEISLFK</sequence>
<gene>
    <name evidence="1" type="ORF">J2S02_004468</name>
</gene>
<accession>A0ABT9Z760</accession>
<dbReference type="SUPFAM" id="SSF52540">
    <property type="entry name" value="P-loop containing nucleoside triphosphate hydrolases"/>
    <property type="match status" value="1"/>
</dbReference>
<organism evidence="1 2">
    <name type="scientific">Metabacillus niabensis</name>
    <dbReference type="NCBI Taxonomy" id="324854"/>
    <lineage>
        <taxon>Bacteria</taxon>
        <taxon>Bacillati</taxon>
        <taxon>Bacillota</taxon>
        <taxon>Bacilli</taxon>
        <taxon>Bacillales</taxon>
        <taxon>Bacillaceae</taxon>
        <taxon>Metabacillus</taxon>
    </lineage>
</organism>
<evidence type="ECO:0000313" key="2">
    <source>
        <dbReference type="Proteomes" id="UP001232245"/>
    </source>
</evidence>
<evidence type="ECO:0000313" key="1">
    <source>
        <dbReference type="EMBL" id="MDQ0228104.1"/>
    </source>
</evidence>
<proteinExistence type="predicted"/>
<name>A0ABT9Z760_9BACI</name>
<keyword evidence="1" id="KW-0418">Kinase</keyword>
<dbReference type="EMBL" id="JAUSTZ010000014">
    <property type="protein sequence ID" value="MDQ0228104.1"/>
    <property type="molecule type" value="Genomic_DNA"/>
</dbReference>
<dbReference type="InterPro" id="IPR027417">
    <property type="entry name" value="P-loop_NTPase"/>
</dbReference>
<comment type="caution">
    <text evidence="1">The sequence shown here is derived from an EMBL/GenBank/DDBJ whole genome shotgun (WGS) entry which is preliminary data.</text>
</comment>
<protein>
    <submittedName>
        <fullName evidence="1">Kinase</fullName>
    </submittedName>
</protein>
<dbReference type="RefSeq" id="WP_174879897.1">
    <property type="nucleotide sequence ID" value="NZ_CADEPK010000078.1"/>
</dbReference>
<dbReference type="GO" id="GO:0016301">
    <property type="term" value="F:kinase activity"/>
    <property type="evidence" value="ECO:0007669"/>
    <property type="project" value="UniProtKB-KW"/>
</dbReference>